<organism evidence="1 2">
    <name type="scientific">Fibrisoma montanum</name>
    <dbReference type="NCBI Taxonomy" id="2305895"/>
    <lineage>
        <taxon>Bacteria</taxon>
        <taxon>Pseudomonadati</taxon>
        <taxon>Bacteroidota</taxon>
        <taxon>Cytophagia</taxon>
        <taxon>Cytophagales</taxon>
        <taxon>Spirosomataceae</taxon>
        <taxon>Fibrisoma</taxon>
    </lineage>
</organism>
<name>A0A418MF79_9BACT</name>
<evidence type="ECO:0000313" key="2">
    <source>
        <dbReference type="Proteomes" id="UP000283523"/>
    </source>
</evidence>
<accession>A0A418MF79</accession>
<dbReference type="Gene3D" id="3.90.1720.10">
    <property type="entry name" value="endopeptidase domain like (from Nostoc punctiforme)"/>
    <property type="match status" value="1"/>
</dbReference>
<comment type="caution">
    <text evidence="1">The sequence shown here is derived from an EMBL/GenBank/DDBJ whole genome shotgun (WGS) entry which is preliminary data.</text>
</comment>
<gene>
    <name evidence="1" type="ORF">DYU11_09080</name>
</gene>
<evidence type="ECO:0008006" key="3">
    <source>
        <dbReference type="Google" id="ProtNLM"/>
    </source>
</evidence>
<dbReference type="Proteomes" id="UP000283523">
    <property type="component" value="Unassembled WGS sequence"/>
</dbReference>
<evidence type="ECO:0000313" key="1">
    <source>
        <dbReference type="EMBL" id="RIV25441.1"/>
    </source>
</evidence>
<dbReference type="EMBL" id="QXED01000002">
    <property type="protein sequence ID" value="RIV25441.1"/>
    <property type="molecule type" value="Genomic_DNA"/>
</dbReference>
<dbReference type="OrthoDB" id="3078754at2"/>
<dbReference type="RefSeq" id="WP_119667323.1">
    <property type="nucleotide sequence ID" value="NZ_QXED01000002.1"/>
</dbReference>
<sequence length="134" mass="14546">MAEWNKDTAVQHIQTNALEGFGDGQCAKFTRQAIEAGGLRLERPATGSAKDYGPSLIKAGFSSLGQYTGVYRKGDIVIIDGFSGKKGKYRGSPDGHAAIYDGRQWVSDHKQSDLYPGPGYRAAKPTFTIYRLGN</sequence>
<keyword evidence="2" id="KW-1185">Reference proteome</keyword>
<dbReference type="AlphaFoldDB" id="A0A418MF79"/>
<protein>
    <recommendedName>
        <fullName evidence="3">NlpC/P60 domain-containing protein</fullName>
    </recommendedName>
</protein>
<proteinExistence type="predicted"/>
<reference evidence="1 2" key="1">
    <citation type="submission" date="2018-08" db="EMBL/GenBank/DDBJ databases">
        <title>Fibrisoma montanum sp. nov., isolated from Danxia mountain soil.</title>
        <authorList>
            <person name="Huang Y."/>
        </authorList>
    </citation>
    <scope>NUCLEOTIDE SEQUENCE [LARGE SCALE GENOMIC DNA]</scope>
    <source>
        <strain evidence="1 2">HYT19</strain>
    </source>
</reference>